<dbReference type="Pfam" id="PF20698">
    <property type="entry name" value="PIN-TPR-GreABC"/>
    <property type="match status" value="1"/>
</dbReference>
<evidence type="ECO:0000313" key="4">
    <source>
        <dbReference type="EMBL" id="OAJ69143.1"/>
    </source>
</evidence>
<feature type="compositionally biased region" description="Basic residues" evidence="2">
    <location>
        <begin position="1318"/>
        <end position="1328"/>
    </location>
</feature>
<dbReference type="Proteomes" id="UP000077786">
    <property type="component" value="Unassembled WGS sequence"/>
</dbReference>
<dbReference type="SUPFAM" id="SSF48452">
    <property type="entry name" value="TPR-like"/>
    <property type="match status" value="1"/>
</dbReference>
<proteinExistence type="predicted"/>
<dbReference type="PROSITE" id="PS50005">
    <property type="entry name" value="TPR"/>
    <property type="match status" value="1"/>
</dbReference>
<dbReference type="RefSeq" id="WP_064273010.1">
    <property type="nucleotide sequence ID" value="NZ_LUTU01000002.1"/>
</dbReference>
<dbReference type="PATRIC" id="fig|38307.3.peg.207"/>
<feature type="repeat" description="TPR" evidence="1">
    <location>
        <begin position="255"/>
        <end position="288"/>
    </location>
</feature>
<comment type="caution">
    <text evidence="4">The sequence shown here is derived from an EMBL/GenBank/DDBJ whole genome shotgun (WGS) entry which is preliminary data.</text>
</comment>
<protein>
    <submittedName>
        <fullName evidence="4">Tetratricopeptide repeat protein</fullName>
    </submittedName>
</protein>
<dbReference type="InterPro" id="IPR019734">
    <property type="entry name" value="TPR_rpt"/>
</dbReference>
<feature type="domain" description="PIN" evidence="3">
    <location>
        <begin position="997"/>
        <end position="1135"/>
    </location>
</feature>
<evidence type="ECO:0000313" key="5">
    <source>
        <dbReference type="Proteomes" id="UP000077786"/>
    </source>
</evidence>
<evidence type="ECO:0000256" key="2">
    <source>
        <dbReference type="SAM" id="MobiDB-lite"/>
    </source>
</evidence>
<dbReference type="InterPro" id="IPR011990">
    <property type="entry name" value="TPR-like_helical_dom_sf"/>
</dbReference>
<dbReference type="InterPro" id="IPR048987">
    <property type="entry name" value="PIN-TPR-GreABC"/>
</dbReference>
<accession>A0A1B6VPK9</accession>
<keyword evidence="1" id="KW-0802">TPR repeat</keyword>
<name>A0A1B6VPK9_9PROT</name>
<dbReference type="OrthoDB" id="7281435at2"/>
<dbReference type="EMBL" id="LUTU01000002">
    <property type="protein sequence ID" value="OAJ69143.1"/>
    <property type="molecule type" value="Genomic_DNA"/>
</dbReference>
<dbReference type="SMART" id="SM00028">
    <property type="entry name" value="TPR"/>
    <property type="match status" value="2"/>
</dbReference>
<gene>
    <name evidence="4" type="ORF">A0123_00197</name>
</gene>
<organism evidence="4 5">
    <name type="scientific">Gluconobacter cerinus</name>
    <dbReference type="NCBI Taxonomy" id="38307"/>
    <lineage>
        <taxon>Bacteria</taxon>
        <taxon>Pseudomonadati</taxon>
        <taxon>Pseudomonadota</taxon>
        <taxon>Alphaproteobacteria</taxon>
        <taxon>Acetobacterales</taxon>
        <taxon>Acetobacteraceae</taxon>
        <taxon>Gluconobacter</taxon>
    </lineage>
</organism>
<evidence type="ECO:0000256" key="1">
    <source>
        <dbReference type="PROSITE-ProRule" id="PRU00339"/>
    </source>
</evidence>
<sequence>MASSTIINIPTDEKVFERNCIPIFVDHLNDPNVKFYGTRGKKQSGLDLIGRRERDPSQPVGIQCKLITRGGKLTKHVIRREVEQAMSIEPALTEYYIVTTATDDPTYDSLATIIAQEEAERGRQVDIQVWGWDTLQEKIRNNPKALAAFDPDYSASTNRMLELQNETVSGQAGIHSQLEMIFAQGAKNYEGIQLLVANMVTGPIDTARSTYNQHIDTQIDQYRDMLNAGKPRTALDLLRVLDDSLDETSATSARARVKVNIAIALLQLGDETDAARLLDQAYELNPTDSRTRANRILSLTLQGDLAGAWTLAQDILTEEPDNVGAAGLVFHVAALDNFEQNPLAIVPPGLLDDHNVRIHHINYLRQKGAADSWWSLAAETLERFPEEGNSLRMAGDALIGEAISDDAMERFGSVRGDRRTKLTRGAELLQLHWDEIRHFEHAAHPDLCMVGYNLITAYRALGYLDQAKRIADQVLATGTKDSDAMLMAAWVAIDREQFDEAVILLRTASPSGNAVVPLLFALSNSHKWTEVLEEATDDRRAKLSVPAREILDIFVFRAKQYGKAETQLNDDVEQLLQLWPLSVGAHIAVADTYRLAKPELFGAMVEKTRSLITSVTSYSDRVMFARLSLYRDAWDDIIGVLNEFVSLDQPSDPLLWLAYAYANAPTQASTSSFYQSLSSKVISLPDYARLAGVAEYNRGDLVAAERYFRLAISECQTDLRSILQLSRTLMRANREEEARNLVTGVDDEALDGSPEDFMRLAHQHCRAGEATRALRLGYRMAATNRNNEAIVSLYPSLIFMNQSLPSSINQVGPAQKGFWFDLEGLEGTRDATGIIDDEKVEGVNLFPLDHPLAVALTGRSVSEVIELPAKLGSPKRYRIRQLKHKYVWLLNDIMATHSVRFPETQSLFEMSIKDGDIQPILNMFHDRQGRNDLLAEIYASHPVPLSLIAVCSKKAVLQMADELRRQGVNIRTCIGVPDEYIEAITSVRQARGKGVAIDTLTVWILCELGHLKTAKDYFGRLCVARSTMDEVIELRGKVANDRGRKFATIRVDGEQICPKVHSPEDTERRLEAVNAFVEQLETHCEILPVDGSQDVRLDSLFDNFGSKIIFDPINLARAEDLIILSDDLNLRQFAESQGVKGGAWLQAVLNVFAREALISRDQYLAGVGMLGALRHGHLSLNVQTLLQMLSLDDPRSFDLFNAAIQFIGGRNAHMPSHIDVSVETMRGVWRLNLPSWQQSRAIGRLLTQLVRSRPDDWKAVLHIIDAELAEHIRVGDYYAQWARDYMATWIKGHFYDLAEIRSEERATASVKSLPLTKKEKKSRSKKVS</sequence>
<reference evidence="4 5" key="1">
    <citation type="submission" date="2016-03" db="EMBL/GenBank/DDBJ databases">
        <title>Draft genome sequence of Gluconobacter cerinus strain CECT 9110.</title>
        <authorList>
            <person name="Sainz F."/>
            <person name="Mas A."/>
            <person name="Torija M.J."/>
        </authorList>
    </citation>
    <scope>NUCLEOTIDE SEQUENCE [LARGE SCALE GENOMIC DNA]</scope>
    <source>
        <strain evidence="4 5">CECT 9110</strain>
    </source>
</reference>
<evidence type="ECO:0000259" key="3">
    <source>
        <dbReference type="Pfam" id="PF20698"/>
    </source>
</evidence>
<feature type="region of interest" description="Disordered" evidence="2">
    <location>
        <begin position="1306"/>
        <end position="1328"/>
    </location>
</feature>
<dbReference type="Gene3D" id="1.25.40.10">
    <property type="entry name" value="Tetratricopeptide repeat domain"/>
    <property type="match status" value="2"/>
</dbReference>